<reference evidence="14 15" key="1">
    <citation type="submission" date="2021-07" db="EMBL/GenBank/DDBJ databases">
        <title>The draft genome sequence of Sphingomicrobium sp. B8.</title>
        <authorList>
            <person name="Mu L."/>
        </authorList>
    </citation>
    <scope>NUCLEOTIDE SEQUENCE [LARGE SCALE GENOMIC DNA]</scope>
    <source>
        <strain evidence="14 15">B8</strain>
    </source>
</reference>
<feature type="binding site" evidence="10">
    <location>
        <position position="251"/>
    </location>
    <ligand>
        <name>Zn(2+)</name>
        <dbReference type="ChEBI" id="CHEBI:29105"/>
    </ligand>
</feature>
<dbReference type="PIRSF" id="PIRSF001455">
    <property type="entry name" value="DHQ_synth"/>
    <property type="match status" value="1"/>
</dbReference>
<protein>
    <recommendedName>
        <fullName evidence="10 11">3-dehydroquinate synthase</fullName>
        <shortName evidence="10">DHQS</shortName>
        <ecNumber evidence="10 11">4.2.3.4</ecNumber>
    </recommendedName>
</protein>
<keyword evidence="5 10" id="KW-0862">Zinc</keyword>
<proteinExistence type="inferred from homology"/>
<comment type="similarity">
    <text evidence="10">Belongs to the sugar phosphate cyclases superfamily. Dehydroquinate synthase family.</text>
</comment>
<gene>
    <name evidence="10 14" type="primary">aroB</name>
    <name evidence="14" type="ORF">KTQ36_09410</name>
</gene>
<feature type="domain" description="3-dehydroquinate synthase C-terminal" evidence="13">
    <location>
        <begin position="167"/>
        <end position="315"/>
    </location>
</feature>
<keyword evidence="10" id="KW-0028">Amino-acid biosynthesis</keyword>
<evidence type="ECO:0000256" key="6">
    <source>
        <dbReference type="ARBA" id="ARBA00023027"/>
    </source>
</evidence>
<keyword evidence="4 10" id="KW-0547">Nucleotide-binding</keyword>
<evidence type="ECO:0000313" key="14">
    <source>
        <dbReference type="EMBL" id="MBW0145510.1"/>
    </source>
</evidence>
<feature type="binding site" evidence="10">
    <location>
        <begin position="155"/>
        <end position="158"/>
    </location>
    <ligand>
        <name>NAD(+)</name>
        <dbReference type="ChEBI" id="CHEBI:57540"/>
    </ligand>
</feature>
<dbReference type="InterPro" id="IPR050071">
    <property type="entry name" value="Dehydroquinate_synthase"/>
</dbReference>
<evidence type="ECO:0000259" key="12">
    <source>
        <dbReference type="Pfam" id="PF01761"/>
    </source>
</evidence>
<evidence type="ECO:0000256" key="11">
    <source>
        <dbReference type="NCBIfam" id="TIGR01357"/>
    </source>
</evidence>
<dbReference type="InterPro" id="IPR030960">
    <property type="entry name" value="DHQS/DOIS_N"/>
</dbReference>
<dbReference type="GO" id="GO:0003856">
    <property type="term" value="F:3-dehydroquinate synthase activity"/>
    <property type="evidence" value="ECO:0007669"/>
    <property type="project" value="UniProtKB-EC"/>
</dbReference>
<dbReference type="InterPro" id="IPR030963">
    <property type="entry name" value="DHQ_synth_fam"/>
</dbReference>
<sequence>MNARTEIMVGPLASHAEALEEVAKGEPLFLVTDPHVWSLQGELVADLVDVVPHFVPRGEDAKSWQHLQALIGDLAAANHPRSRPIVALGGGSVGDLTGFAASIYRRGCPVIHIPTTLLAQVDSAVGGKTAIDAEGEKNLVGSFHLPAMVLADPAFLATLDRRQMRAGLAEVIKYGAIADPDFFAWVGAHGEAILSADANACTRAATHCIAAKQAIVESDLYDLGGKRALLNFGHTFGHAIESVAGLGKVLHGEAVAIGMMLATRLSERLGIAEPGSIELMADMLGRTGLPSRLSDAGLGGRGEELLPYMLRDKKNRDARVMLILLKRIGEAFATDEIEAETLASFLRDAG</sequence>
<evidence type="ECO:0000256" key="4">
    <source>
        <dbReference type="ARBA" id="ARBA00022741"/>
    </source>
</evidence>
<comment type="subcellular location">
    <subcellularLocation>
        <location evidence="10">Cytoplasm</location>
    </subcellularLocation>
</comment>
<dbReference type="EC" id="4.2.3.4" evidence="10 11"/>
<evidence type="ECO:0000256" key="9">
    <source>
        <dbReference type="ARBA" id="ARBA00023285"/>
    </source>
</evidence>
<dbReference type="Proteomes" id="UP000698028">
    <property type="component" value="Unassembled WGS sequence"/>
</dbReference>
<feature type="binding site" evidence="10">
    <location>
        <position position="170"/>
    </location>
    <ligand>
        <name>Zn(2+)</name>
        <dbReference type="ChEBI" id="CHEBI:29105"/>
    </ligand>
</feature>
<feature type="domain" description="3-dehydroquinate synthase N-terminal" evidence="12">
    <location>
        <begin position="55"/>
        <end position="165"/>
    </location>
</feature>
<keyword evidence="9 10" id="KW-0170">Cobalt</keyword>
<dbReference type="RefSeq" id="WP_218633409.1">
    <property type="nucleotide sequence ID" value="NZ_JAHVAH010000001.1"/>
</dbReference>
<evidence type="ECO:0000256" key="3">
    <source>
        <dbReference type="ARBA" id="ARBA00022723"/>
    </source>
</evidence>
<evidence type="ECO:0000256" key="1">
    <source>
        <dbReference type="ARBA" id="ARBA00001911"/>
    </source>
</evidence>
<evidence type="ECO:0000256" key="8">
    <source>
        <dbReference type="ARBA" id="ARBA00023239"/>
    </source>
</evidence>
<dbReference type="EMBL" id="JAHVAH010000001">
    <property type="protein sequence ID" value="MBW0145510.1"/>
    <property type="molecule type" value="Genomic_DNA"/>
</dbReference>
<keyword evidence="10" id="KW-0963">Cytoplasm</keyword>
<comment type="catalytic activity">
    <reaction evidence="10">
        <text>7-phospho-2-dehydro-3-deoxy-D-arabino-heptonate = 3-dehydroquinate + phosphate</text>
        <dbReference type="Rhea" id="RHEA:21968"/>
        <dbReference type="ChEBI" id="CHEBI:32364"/>
        <dbReference type="ChEBI" id="CHEBI:43474"/>
        <dbReference type="ChEBI" id="CHEBI:58394"/>
        <dbReference type="EC" id="4.2.3.4"/>
    </reaction>
</comment>
<keyword evidence="8 10" id="KW-0456">Lyase</keyword>
<dbReference type="InterPro" id="IPR016037">
    <property type="entry name" value="DHQ_synth_AroB"/>
</dbReference>
<comment type="caution">
    <text evidence="14">The sequence shown here is derived from an EMBL/GenBank/DDBJ whole genome shotgun (WGS) entry which is preliminary data.</text>
</comment>
<keyword evidence="6 10" id="KW-0520">NAD</keyword>
<comment type="cofactor">
    <cofactor evidence="10">
        <name>Co(2+)</name>
        <dbReference type="ChEBI" id="CHEBI:48828"/>
    </cofactor>
    <cofactor evidence="10">
        <name>Zn(2+)</name>
        <dbReference type="ChEBI" id="CHEBI:29105"/>
    </cofactor>
    <text evidence="10">Binds 1 divalent metal cation per subunit. Can use either Co(2+) or Zn(2+).</text>
</comment>
<feature type="binding site" evidence="10">
    <location>
        <position position="137"/>
    </location>
    <ligand>
        <name>NAD(+)</name>
        <dbReference type="ChEBI" id="CHEBI:57540"/>
    </ligand>
</feature>
<feature type="binding site" evidence="10">
    <location>
        <position position="234"/>
    </location>
    <ligand>
        <name>Zn(2+)</name>
        <dbReference type="ChEBI" id="CHEBI:29105"/>
    </ligand>
</feature>
<comment type="pathway">
    <text evidence="10">Metabolic intermediate biosynthesis; chorismate biosynthesis; chorismate from D-erythrose 4-phosphate and phosphoenolpyruvate: step 2/7.</text>
</comment>
<organism evidence="14 15">
    <name type="scientific">Sphingomicrobium clamense</name>
    <dbReference type="NCBI Taxonomy" id="2851013"/>
    <lineage>
        <taxon>Bacteria</taxon>
        <taxon>Pseudomonadati</taxon>
        <taxon>Pseudomonadota</taxon>
        <taxon>Alphaproteobacteria</taxon>
        <taxon>Sphingomonadales</taxon>
        <taxon>Sphingomonadaceae</taxon>
        <taxon>Sphingomicrobium</taxon>
    </lineage>
</organism>
<evidence type="ECO:0000256" key="2">
    <source>
        <dbReference type="ARBA" id="ARBA00003485"/>
    </source>
</evidence>
<dbReference type="NCBIfam" id="TIGR01357">
    <property type="entry name" value="aroB"/>
    <property type="match status" value="1"/>
</dbReference>
<dbReference type="Pfam" id="PF24621">
    <property type="entry name" value="DHQS_C"/>
    <property type="match status" value="1"/>
</dbReference>
<dbReference type="HAMAP" id="MF_00110">
    <property type="entry name" value="DHQ_synthase"/>
    <property type="match status" value="1"/>
</dbReference>
<keyword evidence="7 10" id="KW-0057">Aromatic amino acid biosynthesis</keyword>
<evidence type="ECO:0000259" key="13">
    <source>
        <dbReference type="Pfam" id="PF24621"/>
    </source>
</evidence>
<evidence type="ECO:0000256" key="10">
    <source>
        <dbReference type="HAMAP-Rule" id="MF_00110"/>
    </source>
</evidence>
<evidence type="ECO:0000256" key="7">
    <source>
        <dbReference type="ARBA" id="ARBA00023141"/>
    </source>
</evidence>
<comment type="caution">
    <text evidence="10">Lacks conserved residue(s) required for the propagation of feature annotation.</text>
</comment>
<comment type="function">
    <text evidence="2 10">Catalyzes the conversion of 3-deoxy-D-arabino-heptulosonate 7-phosphate (DAHP) to dehydroquinate (DHQ).</text>
</comment>
<dbReference type="Pfam" id="PF01761">
    <property type="entry name" value="DHQ_synthase"/>
    <property type="match status" value="1"/>
</dbReference>
<name>A0ABS6V7G5_9SPHN</name>
<accession>A0ABS6V7G5</accession>
<evidence type="ECO:0000313" key="15">
    <source>
        <dbReference type="Proteomes" id="UP000698028"/>
    </source>
</evidence>
<evidence type="ECO:0000256" key="5">
    <source>
        <dbReference type="ARBA" id="ARBA00022833"/>
    </source>
</evidence>
<dbReference type="PANTHER" id="PTHR43622:SF1">
    <property type="entry name" value="3-DEHYDROQUINATE SYNTHASE"/>
    <property type="match status" value="1"/>
</dbReference>
<dbReference type="InterPro" id="IPR056179">
    <property type="entry name" value="DHQS_C"/>
</dbReference>
<dbReference type="CDD" id="cd08195">
    <property type="entry name" value="DHQS"/>
    <property type="match status" value="1"/>
</dbReference>
<comment type="cofactor">
    <cofactor evidence="1 10">
        <name>NAD(+)</name>
        <dbReference type="ChEBI" id="CHEBI:57540"/>
    </cofactor>
</comment>
<feature type="binding site" evidence="10">
    <location>
        <position position="128"/>
    </location>
    <ligand>
        <name>NAD(+)</name>
        <dbReference type="ChEBI" id="CHEBI:57540"/>
    </ligand>
</feature>
<keyword evidence="3 10" id="KW-0479">Metal-binding</keyword>
<keyword evidence="15" id="KW-1185">Reference proteome</keyword>
<feature type="binding site" evidence="10">
    <location>
        <begin position="115"/>
        <end position="116"/>
    </location>
    <ligand>
        <name>NAD(+)</name>
        <dbReference type="ChEBI" id="CHEBI:57540"/>
    </ligand>
</feature>
<dbReference type="PANTHER" id="PTHR43622">
    <property type="entry name" value="3-DEHYDROQUINATE SYNTHASE"/>
    <property type="match status" value="1"/>
</dbReference>